<dbReference type="Proteomes" id="UP001057402">
    <property type="component" value="Chromosome 4"/>
</dbReference>
<sequence length="96" mass="10604">MMRLPSTACGKVFGRTKRTRALPVCALARRRRWNSVTVNTGLNWEKLPAEVVELLTAGPSTRKHHPGGAAADPRAPLPLEQPVVENREAHSWEDGQ</sequence>
<evidence type="ECO:0000313" key="1">
    <source>
        <dbReference type="EMBL" id="KAI4374372.1"/>
    </source>
</evidence>
<gene>
    <name evidence="1" type="ORF">MLD38_012376</name>
</gene>
<name>A0ACB9R7E6_9MYRT</name>
<keyword evidence="2" id="KW-1185">Reference proteome</keyword>
<proteinExistence type="predicted"/>
<evidence type="ECO:0000313" key="2">
    <source>
        <dbReference type="Proteomes" id="UP001057402"/>
    </source>
</evidence>
<organism evidence="1 2">
    <name type="scientific">Melastoma candidum</name>
    <dbReference type="NCBI Taxonomy" id="119954"/>
    <lineage>
        <taxon>Eukaryota</taxon>
        <taxon>Viridiplantae</taxon>
        <taxon>Streptophyta</taxon>
        <taxon>Embryophyta</taxon>
        <taxon>Tracheophyta</taxon>
        <taxon>Spermatophyta</taxon>
        <taxon>Magnoliopsida</taxon>
        <taxon>eudicotyledons</taxon>
        <taxon>Gunneridae</taxon>
        <taxon>Pentapetalae</taxon>
        <taxon>rosids</taxon>
        <taxon>malvids</taxon>
        <taxon>Myrtales</taxon>
        <taxon>Melastomataceae</taxon>
        <taxon>Melastomatoideae</taxon>
        <taxon>Melastomateae</taxon>
        <taxon>Melastoma</taxon>
    </lineage>
</organism>
<protein>
    <submittedName>
        <fullName evidence="1">Uncharacterized protein</fullName>
    </submittedName>
</protein>
<accession>A0ACB9R7E6</accession>
<dbReference type="EMBL" id="CM042883">
    <property type="protein sequence ID" value="KAI4374372.1"/>
    <property type="molecule type" value="Genomic_DNA"/>
</dbReference>
<comment type="caution">
    <text evidence="1">The sequence shown here is derived from an EMBL/GenBank/DDBJ whole genome shotgun (WGS) entry which is preliminary data.</text>
</comment>
<reference evidence="2" key="1">
    <citation type="journal article" date="2023" name="Front. Plant Sci.">
        <title>Chromosomal-level genome assembly of Melastoma candidum provides insights into trichome evolution.</title>
        <authorList>
            <person name="Zhong Y."/>
            <person name="Wu W."/>
            <person name="Sun C."/>
            <person name="Zou P."/>
            <person name="Liu Y."/>
            <person name="Dai S."/>
            <person name="Zhou R."/>
        </authorList>
    </citation>
    <scope>NUCLEOTIDE SEQUENCE [LARGE SCALE GENOMIC DNA]</scope>
</reference>